<protein>
    <submittedName>
        <fullName evidence="2">Uncharacterized protein</fullName>
    </submittedName>
</protein>
<proteinExistence type="predicted"/>
<name>A0A433QS09_9FUNG</name>
<reference evidence="2 3" key="1">
    <citation type="journal article" date="2018" name="New Phytol.">
        <title>Phylogenomics of Endogonaceae and evolution of mycorrhizas within Mucoromycota.</title>
        <authorList>
            <person name="Chang Y."/>
            <person name="Desiro A."/>
            <person name="Na H."/>
            <person name="Sandor L."/>
            <person name="Lipzen A."/>
            <person name="Clum A."/>
            <person name="Barry K."/>
            <person name="Grigoriev I.V."/>
            <person name="Martin F.M."/>
            <person name="Stajich J.E."/>
            <person name="Smith M.E."/>
            <person name="Bonito G."/>
            <person name="Spatafora J.W."/>
        </authorList>
    </citation>
    <scope>NUCLEOTIDE SEQUENCE [LARGE SCALE GENOMIC DNA]</scope>
    <source>
        <strain evidence="2 3">AD002</strain>
    </source>
</reference>
<organism evidence="2 3">
    <name type="scientific">Jimgerdemannia flammicorona</name>
    <dbReference type="NCBI Taxonomy" id="994334"/>
    <lineage>
        <taxon>Eukaryota</taxon>
        <taxon>Fungi</taxon>
        <taxon>Fungi incertae sedis</taxon>
        <taxon>Mucoromycota</taxon>
        <taxon>Mucoromycotina</taxon>
        <taxon>Endogonomycetes</taxon>
        <taxon>Endogonales</taxon>
        <taxon>Endogonaceae</taxon>
        <taxon>Jimgerdemannia</taxon>
    </lineage>
</organism>
<dbReference type="Proteomes" id="UP000274822">
    <property type="component" value="Unassembled WGS sequence"/>
</dbReference>
<dbReference type="EMBL" id="RBNJ01001984">
    <property type="protein sequence ID" value="RUS32541.1"/>
    <property type="molecule type" value="Genomic_DNA"/>
</dbReference>
<keyword evidence="3" id="KW-1185">Reference proteome</keyword>
<evidence type="ECO:0000313" key="3">
    <source>
        <dbReference type="Proteomes" id="UP000274822"/>
    </source>
</evidence>
<keyword evidence="1" id="KW-0175">Coiled coil</keyword>
<feature type="coiled-coil region" evidence="1">
    <location>
        <begin position="67"/>
        <end position="122"/>
    </location>
</feature>
<gene>
    <name evidence="2" type="ORF">BC938DRAFT_475117</name>
</gene>
<comment type="caution">
    <text evidence="2">The sequence shown here is derived from an EMBL/GenBank/DDBJ whole genome shotgun (WGS) entry which is preliminary data.</text>
</comment>
<evidence type="ECO:0000256" key="1">
    <source>
        <dbReference type="SAM" id="Coils"/>
    </source>
</evidence>
<dbReference type="AlphaFoldDB" id="A0A433QS09"/>
<sequence length="332" mass="38247">MQHSSNQRSSPQVAYLNILCNISEPQKLVVEVQDNTITAASTRDKMDEVVKFLKNVAIGYGDETERRERLEHDYSEALKDIKQLQKEVQHWRSEAGRLRSEASQLRKDNDILKEDRDRLRVTVIGTDFEAWNLSVVLKKFDSLRQRWLSLFLFEDNAKNGELLSINMTGVFGATQNIIKSRIETIRESMFDVKVSPTNIQFVIGVLQSNYKMLEQDLREQIHEKASKQKPFLDLRESFLKINQHDGAQKQFDALVDDMIEVSGKLILCDRKSAISSTYNRNNGKSFEIRFTSSEKQVVCFPGICYTDEKGAIHWKSKVWIAVPPSSDHAIFL</sequence>
<accession>A0A433QS09</accession>
<evidence type="ECO:0000313" key="2">
    <source>
        <dbReference type="EMBL" id="RUS32541.1"/>
    </source>
</evidence>